<keyword evidence="3" id="KW-1185">Reference proteome</keyword>
<accession>A0AAJ0HCL1</accession>
<dbReference type="AlphaFoldDB" id="A0AAJ0HCL1"/>
<organism evidence="2 3">
    <name type="scientific">Lasiosphaeria hispida</name>
    <dbReference type="NCBI Taxonomy" id="260671"/>
    <lineage>
        <taxon>Eukaryota</taxon>
        <taxon>Fungi</taxon>
        <taxon>Dikarya</taxon>
        <taxon>Ascomycota</taxon>
        <taxon>Pezizomycotina</taxon>
        <taxon>Sordariomycetes</taxon>
        <taxon>Sordariomycetidae</taxon>
        <taxon>Sordariales</taxon>
        <taxon>Lasiosphaeriaceae</taxon>
        <taxon>Lasiosphaeria</taxon>
    </lineage>
</organism>
<evidence type="ECO:0000313" key="3">
    <source>
        <dbReference type="Proteomes" id="UP001275084"/>
    </source>
</evidence>
<dbReference type="InterPro" id="IPR052895">
    <property type="entry name" value="HetReg/Transcr_Mod"/>
</dbReference>
<dbReference type="EMBL" id="JAUIQD010000006">
    <property type="protein sequence ID" value="KAK3347051.1"/>
    <property type="molecule type" value="Genomic_DNA"/>
</dbReference>
<evidence type="ECO:0000313" key="2">
    <source>
        <dbReference type="EMBL" id="KAK3347051.1"/>
    </source>
</evidence>
<protein>
    <submittedName>
        <fullName evidence="2">Heterokaryon incompatibility protein-domain-containing protein</fullName>
    </submittedName>
</protein>
<dbReference type="PANTHER" id="PTHR24148:SF64">
    <property type="entry name" value="HETEROKARYON INCOMPATIBILITY DOMAIN-CONTAINING PROTEIN"/>
    <property type="match status" value="1"/>
</dbReference>
<evidence type="ECO:0000259" key="1">
    <source>
        <dbReference type="Pfam" id="PF06985"/>
    </source>
</evidence>
<reference evidence="2" key="2">
    <citation type="submission" date="2023-06" db="EMBL/GenBank/DDBJ databases">
        <authorList>
            <consortium name="Lawrence Berkeley National Laboratory"/>
            <person name="Haridas S."/>
            <person name="Hensen N."/>
            <person name="Bonometti L."/>
            <person name="Westerberg I."/>
            <person name="Brannstrom I.O."/>
            <person name="Guillou S."/>
            <person name="Cros-Aarteil S."/>
            <person name="Calhoun S."/>
            <person name="Kuo A."/>
            <person name="Mondo S."/>
            <person name="Pangilinan J."/>
            <person name="Riley R."/>
            <person name="Labutti K."/>
            <person name="Andreopoulos B."/>
            <person name="Lipzen A."/>
            <person name="Chen C."/>
            <person name="Yanf M."/>
            <person name="Daum C."/>
            <person name="Ng V."/>
            <person name="Clum A."/>
            <person name="Steindorff A."/>
            <person name="Ohm R."/>
            <person name="Martin F."/>
            <person name="Silar P."/>
            <person name="Natvig D."/>
            <person name="Lalanne C."/>
            <person name="Gautier V."/>
            <person name="Ament-Velasquez S.L."/>
            <person name="Kruys A."/>
            <person name="Hutchinson M.I."/>
            <person name="Powell A.J."/>
            <person name="Barry K."/>
            <person name="Miller A.N."/>
            <person name="Grigoriev I.V."/>
            <person name="Debuchy R."/>
            <person name="Gladieux P."/>
            <person name="Thoren M.H."/>
            <person name="Johannesson H."/>
        </authorList>
    </citation>
    <scope>NUCLEOTIDE SEQUENCE</scope>
    <source>
        <strain evidence="2">CBS 955.72</strain>
    </source>
</reference>
<name>A0AAJ0HCL1_9PEZI</name>
<comment type="caution">
    <text evidence="2">The sequence shown here is derived from an EMBL/GenBank/DDBJ whole genome shotgun (WGS) entry which is preliminary data.</text>
</comment>
<proteinExistence type="predicted"/>
<dbReference type="Pfam" id="PF06985">
    <property type="entry name" value="HET"/>
    <property type="match status" value="1"/>
</dbReference>
<feature type="domain" description="Heterokaryon incompatibility" evidence="1">
    <location>
        <begin position="27"/>
        <end position="161"/>
    </location>
</feature>
<dbReference type="Proteomes" id="UP001275084">
    <property type="component" value="Unassembled WGS sequence"/>
</dbReference>
<sequence length="612" mass="69164">MSKHPVRANRLSKQCRRRSRLAGLPMRPGKARKNLAVALHHLRYQDKPRLLWIDAICINQEDTAERNAQVQRMPHLYRLAHRVVVWLGPGSRQSKLAISTLRFLADQVQVTRENHLVGMPGAAEGDWYHNNYDLPYGDETWRAIFRLFQRLWFTRVWVVQEVNLANARAIVQCGHDEVLWVAFRRAALCLSTKYHLPSKDFRGEVASIAGLATYDREAAYSQLVISIYNRDCSNQRDRVYGLLGLMSEGLRKRVPADYSLSVEDVYKSATLAQIEHFGRLDALRGCSDSGYGRAIDAPSWVPDLILPPPTIESIRQQFSAGMSRCLARHIEPDILEVAGVKADIITTIRPEFSEAMGDGLETVRGWHLENLERPYPGGGSLLDALAMTLCAMRVDERLCPLKVEERHSWLLRLPTLEEWRDYLQKYVLQSDGSLEEEGPVSALYISSVENVLFQRKLFFTAGGSIGLGPQGMEPGDIVTVVVGYDAPIILRNNLDGTYHVVGEGLVYGFHDAICLLGPLPEPWGVQIFLNTTGDASVYRYHNPKTGQLVDDDPRLPPLDGWRRVDVDRTADDPETCQHFENLSTGEVVNYDPRMSLMALERRGCAFKTFRLS</sequence>
<dbReference type="Pfam" id="PF26639">
    <property type="entry name" value="Het-6_barrel"/>
    <property type="match status" value="1"/>
</dbReference>
<dbReference type="InterPro" id="IPR010730">
    <property type="entry name" value="HET"/>
</dbReference>
<reference evidence="2" key="1">
    <citation type="journal article" date="2023" name="Mol. Phylogenet. Evol.">
        <title>Genome-scale phylogeny and comparative genomics of the fungal order Sordariales.</title>
        <authorList>
            <person name="Hensen N."/>
            <person name="Bonometti L."/>
            <person name="Westerberg I."/>
            <person name="Brannstrom I.O."/>
            <person name="Guillou S."/>
            <person name="Cros-Aarteil S."/>
            <person name="Calhoun S."/>
            <person name="Haridas S."/>
            <person name="Kuo A."/>
            <person name="Mondo S."/>
            <person name="Pangilinan J."/>
            <person name="Riley R."/>
            <person name="LaButti K."/>
            <person name="Andreopoulos B."/>
            <person name="Lipzen A."/>
            <person name="Chen C."/>
            <person name="Yan M."/>
            <person name="Daum C."/>
            <person name="Ng V."/>
            <person name="Clum A."/>
            <person name="Steindorff A."/>
            <person name="Ohm R.A."/>
            <person name="Martin F."/>
            <person name="Silar P."/>
            <person name="Natvig D.O."/>
            <person name="Lalanne C."/>
            <person name="Gautier V."/>
            <person name="Ament-Velasquez S.L."/>
            <person name="Kruys A."/>
            <person name="Hutchinson M.I."/>
            <person name="Powell A.J."/>
            <person name="Barry K."/>
            <person name="Miller A.N."/>
            <person name="Grigoriev I.V."/>
            <person name="Debuchy R."/>
            <person name="Gladieux P."/>
            <person name="Hiltunen Thoren M."/>
            <person name="Johannesson H."/>
        </authorList>
    </citation>
    <scope>NUCLEOTIDE SEQUENCE</scope>
    <source>
        <strain evidence="2">CBS 955.72</strain>
    </source>
</reference>
<gene>
    <name evidence="2" type="ORF">B0T25DRAFT_625182</name>
</gene>
<dbReference type="PANTHER" id="PTHR24148">
    <property type="entry name" value="ANKYRIN REPEAT DOMAIN-CONTAINING PROTEIN 39 HOMOLOG-RELATED"/>
    <property type="match status" value="1"/>
</dbReference>